<comment type="similarity">
    <text evidence="2">Belongs to the YkuD family.</text>
</comment>
<dbReference type="PROSITE" id="PS51257">
    <property type="entry name" value="PROKAR_LIPOPROTEIN"/>
    <property type="match status" value="1"/>
</dbReference>
<dbReference type="CDD" id="cd16913">
    <property type="entry name" value="YkuD_like"/>
    <property type="match status" value="1"/>
</dbReference>
<dbReference type="InterPro" id="IPR036365">
    <property type="entry name" value="PGBD-like_sf"/>
</dbReference>
<evidence type="ECO:0000256" key="1">
    <source>
        <dbReference type="ARBA" id="ARBA00004752"/>
    </source>
</evidence>
<dbReference type="InterPro" id="IPR052905">
    <property type="entry name" value="LD-transpeptidase_YkuD-like"/>
</dbReference>
<dbReference type="Pfam" id="PF03734">
    <property type="entry name" value="YkuD"/>
    <property type="match status" value="1"/>
</dbReference>
<evidence type="ECO:0000313" key="11">
    <source>
        <dbReference type="Proteomes" id="UP001245285"/>
    </source>
</evidence>
<keyword evidence="11" id="KW-1185">Reference proteome</keyword>
<dbReference type="PROSITE" id="PS52029">
    <property type="entry name" value="LD_TPASE"/>
    <property type="match status" value="1"/>
</dbReference>
<feature type="chain" id="PRO_5047297783" evidence="8">
    <location>
        <begin position="27"/>
        <end position="544"/>
    </location>
</feature>
<dbReference type="RefSeq" id="WP_311495602.1">
    <property type="nucleotide sequence ID" value="NZ_JAVRHO010000017.1"/>
</dbReference>
<keyword evidence="4 7" id="KW-0133">Cell shape</keyword>
<comment type="caution">
    <text evidence="10">The sequence shown here is derived from an EMBL/GenBank/DDBJ whole genome shotgun (WGS) entry which is preliminary data.</text>
</comment>
<dbReference type="Proteomes" id="UP001245285">
    <property type="component" value="Unassembled WGS sequence"/>
</dbReference>
<feature type="active site" description="Nucleophile" evidence="7">
    <location>
        <position position="466"/>
    </location>
</feature>
<keyword evidence="8" id="KW-0732">Signal</keyword>
<reference evidence="10 11" key="1">
    <citation type="submission" date="2023-09" db="EMBL/GenBank/DDBJ databases">
        <authorList>
            <person name="Rey-Velasco X."/>
        </authorList>
    </citation>
    <scope>NUCLEOTIDE SEQUENCE [LARGE SCALE GENOMIC DNA]</scope>
    <source>
        <strain evidence="10 11">F260</strain>
    </source>
</reference>
<dbReference type="SUPFAM" id="SSF47090">
    <property type="entry name" value="PGBD-like"/>
    <property type="match status" value="1"/>
</dbReference>
<dbReference type="Pfam" id="PF20142">
    <property type="entry name" value="Scaffold"/>
    <property type="match status" value="1"/>
</dbReference>
<evidence type="ECO:0000259" key="9">
    <source>
        <dbReference type="PROSITE" id="PS52029"/>
    </source>
</evidence>
<proteinExistence type="inferred from homology"/>
<gene>
    <name evidence="10" type="ORF">RM545_12430</name>
</gene>
<dbReference type="Gene3D" id="2.40.440.10">
    <property type="entry name" value="L,D-transpeptidase catalytic domain-like"/>
    <property type="match status" value="1"/>
</dbReference>
<protein>
    <submittedName>
        <fullName evidence="10">L,D-transpeptidase family protein</fullName>
    </submittedName>
</protein>
<dbReference type="PANTHER" id="PTHR41533:SF2">
    <property type="entry name" value="BLR7131 PROTEIN"/>
    <property type="match status" value="1"/>
</dbReference>
<feature type="domain" description="L,D-TPase catalytic" evidence="9">
    <location>
        <begin position="317"/>
        <end position="506"/>
    </location>
</feature>
<evidence type="ECO:0000256" key="3">
    <source>
        <dbReference type="ARBA" id="ARBA00022679"/>
    </source>
</evidence>
<keyword evidence="6 7" id="KW-0961">Cell wall biogenesis/degradation</keyword>
<keyword evidence="5 7" id="KW-0573">Peptidoglycan synthesis</keyword>
<dbReference type="InterPro" id="IPR005490">
    <property type="entry name" value="LD_TPept_cat_dom"/>
</dbReference>
<dbReference type="Pfam" id="PF01471">
    <property type="entry name" value="PG_binding_1"/>
    <property type="match status" value="1"/>
</dbReference>
<dbReference type="PANTHER" id="PTHR41533">
    <property type="entry name" value="L,D-TRANSPEPTIDASE HI_1667-RELATED"/>
    <property type="match status" value="1"/>
</dbReference>
<evidence type="ECO:0000256" key="5">
    <source>
        <dbReference type="ARBA" id="ARBA00022984"/>
    </source>
</evidence>
<accession>A0ABU3CMC1</accession>
<evidence type="ECO:0000256" key="2">
    <source>
        <dbReference type="ARBA" id="ARBA00005992"/>
    </source>
</evidence>
<organism evidence="10 11">
    <name type="scientific">Autumnicola lenta</name>
    <dbReference type="NCBI Taxonomy" id="3075593"/>
    <lineage>
        <taxon>Bacteria</taxon>
        <taxon>Pseudomonadati</taxon>
        <taxon>Bacteroidota</taxon>
        <taxon>Flavobacteriia</taxon>
        <taxon>Flavobacteriales</taxon>
        <taxon>Flavobacteriaceae</taxon>
        <taxon>Autumnicola</taxon>
    </lineage>
</organism>
<dbReference type="InterPro" id="IPR045380">
    <property type="entry name" value="LD_TPept_scaffold_dom"/>
</dbReference>
<dbReference type="InterPro" id="IPR036366">
    <property type="entry name" value="PGBDSf"/>
</dbReference>
<dbReference type="EMBL" id="JAVRHO010000017">
    <property type="protein sequence ID" value="MDT0647497.1"/>
    <property type="molecule type" value="Genomic_DNA"/>
</dbReference>
<evidence type="ECO:0000256" key="7">
    <source>
        <dbReference type="PROSITE-ProRule" id="PRU01373"/>
    </source>
</evidence>
<dbReference type="InterPro" id="IPR002477">
    <property type="entry name" value="Peptidoglycan-bd-like"/>
</dbReference>
<sequence length="544" mass="62187">MIKHRVYTLITFLIATLVFTSCKDNAEEPGIETSNNTETIGKLTDAEFISELFGDAAAAKNLSLQRRKEAAEFYSDRDFEPVWVNSGLRESLFRNIQNIDKDGLNPEDYNIQYLEESLSNLEDLNQEEKSRLEISLTDNFLQLAHDLYYGKLNPKELFEIWDLPKEDIDLAGILEEAINQDDIDAVLNSIKPDHPVYLGLKKSLAEYEKLNSEEKSITTIASGKTIKPDENDPRIPAIAKRLEEIGFSIEYDSLTNQNNKEIQEAIKEFQLQYGIHVDGVIGPGTISSLNKSSEDRYHQIMANMERWRWFPRDFGDHYILVNIPNYKLTVVRESDTISIHNVMVGTQARKTPVFSDEIEYVVYNPTWTIPPTIKKNDVIPGAAGDISYFKNKNLTIYDNDGQEVDPSAINFSSGEGMDYTYRQKAGSSNPLGQVKIIYPNEYLIYLHDTPSKALFERNSRAESSGCVRVQGAIELSKYLLKNRSQYSSEEIDEIIASGKTTQIEVTQQVKVHHLYWTSWRENGEARFTEDIYGTDQKIYNLLKE</sequence>
<evidence type="ECO:0000313" key="10">
    <source>
        <dbReference type="EMBL" id="MDT0647497.1"/>
    </source>
</evidence>
<feature type="signal peptide" evidence="8">
    <location>
        <begin position="1"/>
        <end position="26"/>
    </location>
</feature>
<evidence type="ECO:0000256" key="6">
    <source>
        <dbReference type="ARBA" id="ARBA00023316"/>
    </source>
</evidence>
<comment type="pathway">
    <text evidence="1 7">Cell wall biogenesis; peptidoglycan biosynthesis.</text>
</comment>
<dbReference type="Gene3D" id="1.10.101.10">
    <property type="entry name" value="PGBD-like superfamily/PGBD"/>
    <property type="match status" value="1"/>
</dbReference>
<evidence type="ECO:0000256" key="8">
    <source>
        <dbReference type="SAM" id="SignalP"/>
    </source>
</evidence>
<name>A0ABU3CMC1_9FLAO</name>
<feature type="active site" description="Proton donor/acceptor" evidence="7">
    <location>
        <position position="447"/>
    </location>
</feature>
<evidence type="ECO:0000256" key="4">
    <source>
        <dbReference type="ARBA" id="ARBA00022960"/>
    </source>
</evidence>
<keyword evidence="3" id="KW-0808">Transferase</keyword>
<dbReference type="InterPro" id="IPR038063">
    <property type="entry name" value="Transpep_catalytic_dom"/>
</dbReference>
<dbReference type="SUPFAM" id="SSF141523">
    <property type="entry name" value="L,D-transpeptidase catalytic domain-like"/>
    <property type="match status" value="1"/>
</dbReference>